<protein>
    <submittedName>
        <fullName evidence="4">Peptidase S41</fullName>
    </submittedName>
</protein>
<evidence type="ECO:0000256" key="1">
    <source>
        <dbReference type="SAM" id="MobiDB-lite"/>
    </source>
</evidence>
<evidence type="ECO:0000256" key="2">
    <source>
        <dbReference type="SAM" id="SignalP"/>
    </source>
</evidence>
<feature type="chain" id="PRO_5016370830" evidence="2">
    <location>
        <begin position="23"/>
        <end position="431"/>
    </location>
</feature>
<dbReference type="OrthoDB" id="9758793at2"/>
<dbReference type="Pfam" id="PF11918">
    <property type="entry name" value="Peptidase_S41_N"/>
    <property type="match status" value="1"/>
</dbReference>
<accession>A0A328AVP7</accession>
<dbReference type="EMBL" id="QFYR01000001">
    <property type="protein sequence ID" value="RAK57634.1"/>
    <property type="molecule type" value="Genomic_DNA"/>
</dbReference>
<dbReference type="GO" id="GO:0006508">
    <property type="term" value="P:proteolysis"/>
    <property type="evidence" value="ECO:0007669"/>
    <property type="project" value="InterPro"/>
</dbReference>
<comment type="caution">
    <text evidence="4">The sequence shown here is derived from an EMBL/GenBank/DDBJ whole genome shotgun (WGS) entry which is preliminary data.</text>
</comment>
<dbReference type="AlphaFoldDB" id="A0A328AVP7"/>
<dbReference type="Proteomes" id="UP000249725">
    <property type="component" value="Unassembled WGS sequence"/>
</dbReference>
<evidence type="ECO:0000313" key="4">
    <source>
        <dbReference type="EMBL" id="RAK57634.1"/>
    </source>
</evidence>
<dbReference type="SMART" id="SM00245">
    <property type="entry name" value="TSPc"/>
    <property type="match status" value="1"/>
</dbReference>
<dbReference type="PANTHER" id="PTHR11261">
    <property type="entry name" value="INTERPHOTORECEPTOR RETINOID-BINDING PROTEIN"/>
    <property type="match status" value="1"/>
</dbReference>
<dbReference type="InterPro" id="IPR029045">
    <property type="entry name" value="ClpP/crotonase-like_dom_sf"/>
</dbReference>
<evidence type="ECO:0000259" key="3">
    <source>
        <dbReference type="SMART" id="SM00245"/>
    </source>
</evidence>
<dbReference type="Pfam" id="PF03572">
    <property type="entry name" value="Peptidase_S41"/>
    <property type="match status" value="1"/>
</dbReference>
<dbReference type="InterPro" id="IPR005151">
    <property type="entry name" value="Tail-specific_protease"/>
</dbReference>
<dbReference type="GO" id="GO:0008236">
    <property type="term" value="F:serine-type peptidase activity"/>
    <property type="evidence" value="ECO:0007669"/>
    <property type="project" value="InterPro"/>
</dbReference>
<reference evidence="5" key="1">
    <citation type="submission" date="2018-05" db="EMBL/GenBank/DDBJ databases">
        <authorList>
            <person name="Li X."/>
        </authorList>
    </citation>
    <scope>NUCLEOTIDE SEQUENCE [LARGE SCALE GENOMIC DNA]</scope>
    <source>
        <strain evidence="5">YIM 73061</strain>
    </source>
</reference>
<gene>
    <name evidence="4" type="ORF">DJ018_06830</name>
</gene>
<name>A0A328AVP7_9CAUL</name>
<dbReference type="Gene3D" id="3.30.750.44">
    <property type="match status" value="1"/>
</dbReference>
<feature type="signal peptide" evidence="2">
    <location>
        <begin position="1"/>
        <end position="22"/>
    </location>
</feature>
<feature type="region of interest" description="Disordered" evidence="1">
    <location>
        <begin position="94"/>
        <end position="116"/>
    </location>
</feature>
<evidence type="ECO:0000313" key="5">
    <source>
        <dbReference type="Proteomes" id="UP000249725"/>
    </source>
</evidence>
<dbReference type="Gene3D" id="3.90.226.10">
    <property type="entry name" value="2-enoyl-CoA Hydratase, Chain A, domain 1"/>
    <property type="match status" value="1"/>
</dbReference>
<dbReference type="CDD" id="cd07563">
    <property type="entry name" value="Peptidase_S41_IRBP"/>
    <property type="match status" value="1"/>
</dbReference>
<keyword evidence="5" id="KW-1185">Reference proteome</keyword>
<dbReference type="PANTHER" id="PTHR11261:SF3">
    <property type="entry name" value="RETINOL-BINDING PROTEIN 3"/>
    <property type="match status" value="1"/>
</dbReference>
<organism evidence="4 5">
    <name type="scientific">Phenylobacterium deserti</name>
    <dbReference type="NCBI Taxonomy" id="1914756"/>
    <lineage>
        <taxon>Bacteria</taxon>
        <taxon>Pseudomonadati</taxon>
        <taxon>Pseudomonadota</taxon>
        <taxon>Alphaproteobacteria</taxon>
        <taxon>Caulobacterales</taxon>
        <taxon>Caulobacteraceae</taxon>
        <taxon>Phenylobacterium</taxon>
    </lineage>
</organism>
<sequence length="431" mass="45307">MKTTIAAALALLLTSAALPALAQPLEPTARKAAVEQAAKALREQYVEPSVGAATAEKITAAEAAGAYAHLTDVQAFAKQISADMAEVAHDGHLRVVTRNGPPPPGAQGGPPPRSEAGVVRADRLAGDVGYLEVVGFPPGAVFKPAIDKAMSQIADCKALIVDLRRNGGGEPEAVAYLVSFFVPGDKPVHVNDLIWRNPGTETFRTEAFWTEKTPVRFTGKPVYLLTSKQTFSGGEEFAYDLQAMKLAKLVGETTGGGANPGGITPMGGELALFLPSGKARNPITDDNWEGRGVRPDLATSSADALKAALKALGQSPAAGDIEGLSKARLFTPRTIAQTGSEAAVRRSVEEIVRGEPDYARMTPELAEATRAQAGGMRQMLSGMGPLKSVTFREVNPIGADVYDVVFEKGALRWMIVLAPDGRTALASFRPA</sequence>
<feature type="compositionally biased region" description="Pro residues" evidence="1">
    <location>
        <begin position="100"/>
        <end position="113"/>
    </location>
</feature>
<feature type="domain" description="Tail specific protease" evidence="3">
    <location>
        <begin position="110"/>
        <end position="300"/>
    </location>
</feature>
<dbReference type="SUPFAM" id="SSF52096">
    <property type="entry name" value="ClpP/crotonase"/>
    <property type="match status" value="1"/>
</dbReference>
<keyword evidence="2" id="KW-0732">Signal</keyword>
<dbReference type="RefSeq" id="WP_111514085.1">
    <property type="nucleotide sequence ID" value="NZ_QFYR01000001.1"/>
</dbReference>
<proteinExistence type="predicted"/>